<feature type="coiled-coil region" evidence="1">
    <location>
        <begin position="164"/>
        <end position="191"/>
    </location>
</feature>
<dbReference type="Proteomes" id="UP000503462">
    <property type="component" value="Chromosome 4"/>
</dbReference>
<evidence type="ECO:0000313" key="2">
    <source>
        <dbReference type="EMBL" id="QIX00610.1"/>
    </source>
</evidence>
<reference evidence="2 3" key="1">
    <citation type="journal article" date="2016" name="Sci. Rep.">
        <title>Peltaster fructicola genome reveals evolution from an invasive phytopathogen to an ectophytic parasite.</title>
        <authorList>
            <person name="Xu C."/>
            <person name="Chen H."/>
            <person name="Gleason M.L."/>
            <person name="Xu J.R."/>
            <person name="Liu H."/>
            <person name="Zhang R."/>
            <person name="Sun G."/>
        </authorList>
    </citation>
    <scope>NUCLEOTIDE SEQUENCE [LARGE SCALE GENOMIC DNA]</scope>
    <source>
        <strain evidence="2 3">LNHT1506</strain>
    </source>
</reference>
<evidence type="ECO:0000313" key="3">
    <source>
        <dbReference type="Proteomes" id="UP000503462"/>
    </source>
</evidence>
<protein>
    <submittedName>
        <fullName evidence="2">Uncharacterized protein</fullName>
    </submittedName>
</protein>
<name>A0A6H0Y1U0_9PEZI</name>
<dbReference type="AlphaFoldDB" id="A0A6H0Y1U0"/>
<gene>
    <name evidence="2" type="ORF">AMS68_006127</name>
</gene>
<accession>A0A6H0Y1U0</accession>
<dbReference type="OrthoDB" id="3589080at2759"/>
<keyword evidence="1" id="KW-0175">Coiled coil</keyword>
<proteinExistence type="predicted"/>
<organism evidence="2 3">
    <name type="scientific">Peltaster fructicola</name>
    <dbReference type="NCBI Taxonomy" id="286661"/>
    <lineage>
        <taxon>Eukaryota</taxon>
        <taxon>Fungi</taxon>
        <taxon>Dikarya</taxon>
        <taxon>Ascomycota</taxon>
        <taxon>Pezizomycotina</taxon>
        <taxon>Dothideomycetes</taxon>
        <taxon>Dothideomycetes incertae sedis</taxon>
        <taxon>Peltaster</taxon>
    </lineage>
</organism>
<dbReference type="EMBL" id="CP051142">
    <property type="protein sequence ID" value="QIX00610.1"/>
    <property type="molecule type" value="Genomic_DNA"/>
</dbReference>
<keyword evidence="3" id="KW-1185">Reference proteome</keyword>
<sequence>MSTSHIKDTLAAFNPAKAGKYEPGSVVVFFDHRSFKSDKDKSPFYQNYWLDTKSRMGWASLWPTTDLEPGNLRLVFYTHEGNEGQREYPLHMAYAVKEMFDDLADEGFRPMIIGWSKENPFPMIGGSEPPAPPPKAKVRVTKTYSNAVSGHSEVAGNPHDRVMAIIDAEEAREAKQRARELEKEAETDTLV</sequence>
<evidence type="ECO:0000256" key="1">
    <source>
        <dbReference type="SAM" id="Coils"/>
    </source>
</evidence>